<dbReference type="Pfam" id="PF14011">
    <property type="entry name" value="ESX-1_EspG"/>
    <property type="match status" value="1"/>
</dbReference>
<gene>
    <name evidence="5" type="ORF">GCM10010470_40670</name>
</gene>
<dbReference type="InterPro" id="IPR025734">
    <property type="entry name" value="EspG"/>
</dbReference>
<sequence length="234" mass="25054">MRCSSGEFDALVRRGVHRPGPRAAVAQLIGRELSGFPGMPYRLEPRWNDVLSALAGGSVFGFAAIGADTRVLVAVARELAARVQVRGDSVTADLIRPDAPWPALTGVLPAAEPAAGSEVTVPTAILAEARESPEIARELRRREVPDDDARDLEALLTRADGFTARIEVALCEGDEPLRRVGSTIEVHHSKTGRVAVIPEAPDDTYTMVAPADAFVIGRALQHHLDTLWNSTEAS</sequence>
<protein>
    <recommendedName>
        <fullName evidence="7">ESX secretion-associated protein EspG</fullName>
    </recommendedName>
</protein>
<evidence type="ECO:0000256" key="4">
    <source>
        <dbReference type="ARBA" id="ARBA00023186"/>
    </source>
</evidence>
<comment type="caution">
    <text evidence="5">The sequence shown here is derived from an EMBL/GenBank/DDBJ whole genome shotgun (WGS) entry which is preliminary data.</text>
</comment>
<evidence type="ECO:0000313" key="6">
    <source>
        <dbReference type="Proteomes" id="UP001500979"/>
    </source>
</evidence>
<evidence type="ECO:0000313" key="5">
    <source>
        <dbReference type="EMBL" id="GAA2801483.1"/>
    </source>
</evidence>
<proteinExistence type="inferred from homology"/>
<evidence type="ECO:0000256" key="1">
    <source>
        <dbReference type="ARBA" id="ARBA00004496"/>
    </source>
</evidence>
<keyword evidence="6" id="KW-1185">Reference proteome</keyword>
<comment type="subcellular location">
    <subcellularLocation>
        <location evidence="1">Cytoplasm</location>
    </subcellularLocation>
</comment>
<comment type="similarity">
    <text evidence="2">Belongs to the EspG family.</text>
</comment>
<reference evidence="5 6" key="1">
    <citation type="journal article" date="2019" name="Int. J. Syst. Evol. Microbiol.">
        <title>The Global Catalogue of Microorganisms (GCM) 10K type strain sequencing project: providing services to taxonomists for standard genome sequencing and annotation.</title>
        <authorList>
            <consortium name="The Broad Institute Genomics Platform"/>
            <consortium name="The Broad Institute Genome Sequencing Center for Infectious Disease"/>
            <person name="Wu L."/>
            <person name="Ma J."/>
        </authorList>
    </citation>
    <scope>NUCLEOTIDE SEQUENCE [LARGE SCALE GENOMIC DNA]</scope>
    <source>
        <strain evidence="5 6">JCM 9383</strain>
    </source>
</reference>
<dbReference type="RefSeq" id="WP_344681984.1">
    <property type="nucleotide sequence ID" value="NZ_BAAAUX010000016.1"/>
</dbReference>
<evidence type="ECO:0000256" key="3">
    <source>
        <dbReference type="ARBA" id="ARBA00022490"/>
    </source>
</evidence>
<name>A0ABN3VFZ1_9PSEU</name>
<keyword evidence="3" id="KW-0963">Cytoplasm</keyword>
<keyword evidence="4" id="KW-0143">Chaperone</keyword>
<dbReference type="EMBL" id="BAAAUX010000016">
    <property type="protein sequence ID" value="GAA2801483.1"/>
    <property type="molecule type" value="Genomic_DNA"/>
</dbReference>
<accession>A0ABN3VFZ1</accession>
<evidence type="ECO:0008006" key="7">
    <source>
        <dbReference type="Google" id="ProtNLM"/>
    </source>
</evidence>
<evidence type="ECO:0000256" key="2">
    <source>
        <dbReference type="ARBA" id="ARBA00006411"/>
    </source>
</evidence>
<organism evidence="5 6">
    <name type="scientific">Saccharopolyspora taberi</name>
    <dbReference type="NCBI Taxonomy" id="60895"/>
    <lineage>
        <taxon>Bacteria</taxon>
        <taxon>Bacillati</taxon>
        <taxon>Actinomycetota</taxon>
        <taxon>Actinomycetes</taxon>
        <taxon>Pseudonocardiales</taxon>
        <taxon>Pseudonocardiaceae</taxon>
        <taxon>Saccharopolyspora</taxon>
    </lineage>
</organism>
<dbReference type="Proteomes" id="UP001500979">
    <property type="component" value="Unassembled WGS sequence"/>
</dbReference>